<dbReference type="EMBL" id="MIGC01004337">
    <property type="protein sequence ID" value="PHJ18193.1"/>
    <property type="molecule type" value="Genomic_DNA"/>
</dbReference>
<evidence type="ECO:0000313" key="3">
    <source>
        <dbReference type="Proteomes" id="UP000221165"/>
    </source>
</evidence>
<dbReference type="GeneID" id="94431333"/>
<evidence type="ECO:0000313" key="2">
    <source>
        <dbReference type="EMBL" id="PHJ18193.1"/>
    </source>
</evidence>
<dbReference type="VEuPathDB" id="ToxoDB:CSUI_007981"/>
<protein>
    <submittedName>
        <fullName evidence="2">Uncharacterized protein</fullName>
    </submittedName>
</protein>
<reference evidence="2 3" key="1">
    <citation type="journal article" date="2017" name="Int. J. Parasitol.">
        <title>The genome of the protozoan parasite Cystoisospora suis and a reverse vaccinology approach to identify vaccine candidates.</title>
        <authorList>
            <person name="Palmieri N."/>
            <person name="Shrestha A."/>
            <person name="Ruttkowski B."/>
            <person name="Beck T."/>
            <person name="Vogl C."/>
            <person name="Tomley F."/>
            <person name="Blake D.P."/>
            <person name="Joachim A."/>
        </authorList>
    </citation>
    <scope>NUCLEOTIDE SEQUENCE [LARGE SCALE GENOMIC DNA]</scope>
    <source>
        <strain evidence="2 3">Wien I</strain>
    </source>
</reference>
<keyword evidence="3" id="KW-1185">Reference proteome</keyword>
<feature type="compositionally biased region" description="Basic and acidic residues" evidence="1">
    <location>
        <begin position="25"/>
        <end position="43"/>
    </location>
</feature>
<dbReference type="Proteomes" id="UP000221165">
    <property type="component" value="Unassembled WGS sequence"/>
</dbReference>
<comment type="caution">
    <text evidence="2">The sequence shown here is derived from an EMBL/GenBank/DDBJ whole genome shotgun (WGS) entry which is preliminary data.</text>
</comment>
<organism evidence="2 3">
    <name type="scientific">Cystoisospora suis</name>
    <dbReference type="NCBI Taxonomy" id="483139"/>
    <lineage>
        <taxon>Eukaryota</taxon>
        <taxon>Sar</taxon>
        <taxon>Alveolata</taxon>
        <taxon>Apicomplexa</taxon>
        <taxon>Conoidasida</taxon>
        <taxon>Coccidia</taxon>
        <taxon>Eucoccidiorida</taxon>
        <taxon>Eimeriorina</taxon>
        <taxon>Sarcocystidae</taxon>
        <taxon>Cystoisospora</taxon>
    </lineage>
</organism>
<proteinExistence type="predicted"/>
<evidence type="ECO:0000256" key="1">
    <source>
        <dbReference type="SAM" id="MobiDB-lite"/>
    </source>
</evidence>
<sequence length="67" mass="7506">MWGAVNSRLLVGITNLSQKATGRWSRRDRGLPSKTPVQERDAPSDFSGPDRVPWSTRHARFQTALSV</sequence>
<accession>A0A2C6KP71</accession>
<gene>
    <name evidence="2" type="ORF">CSUI_007981</name>
</gene>
<dbReference type="AlphaFoldDB" id="A0A2C6KP71"/>
<feature type="region of interest" description="Disordered" evidence="1">
    <location>
        <begin position="18"/>
        <end position="57"/>
    </location>
</feature>
<dbReference type="RefSeq" id="XP_067919902.1">
    <property type="nucleotide sequence ID" value="XM_068068122.1"/>
</dbReference>
<name>A0A2C6KP71_9APIC</name>